<evidence type="ECO:0000313" key="3">
    <source>
        <dbReference type="Proteomes" id="UP000038055"/>
    </source>
</evidence>
<evidence type="ECO:0008006" key="4">
    <source>
        <dbReference type="Google" id="ProtNLM"/>
    </source>
</evidence>
<dbReference type="RefSeq" id="WP_041990972.1">
    <property type="nucleotide sequence ID" value="NZ_CDOD01000009.1"/>
</dbReference>
<dbReference type="eggNOG" id="ENOG50332PG">
    <property type="taxonomic scope" value="Bacteria"/>
</dbReference>
<gene>
    <name evidence="2" type="ORF">CCYN2B_170042</name>
</gene>
<protein>
    <recommendedName>
        <fullName evidence="4">DUF4136 domain-containing protein</fullName>
    </recommendedName>
</protein>
<keyword evidence="3" id="KW-1185">Reference proteome</keyword>
<sequence length="226" mass="25121">MKHFFTTLTAILLLSSCAPSAMLINKDVLPNHITNLGSHETISIIGFVEQGNKISPNDSLSKISTKLLDSIITSADNPRIEKSFLVEDSQKDTLQADILKVFNQITKSKKIENVKTTPLMNSVVKENNKRYGLCVINSGFDRRKGNYGGQIAKGIGMGILTLGMYTQTPIKANTSLFAMIYDAEEGKVVFFNRTPPVEKSPTNRENLGALYNKLFDGYFYTTKKKK</sequence>
<feature type="chain" id="PRO_5002131952" description="DUF4136 domain-containing protein" evidence="1">
    <location>
        <begin position="22"/>
        <end position="226"/>
    </location>
</feature>
<reference evidence="3" key="1">
    <citation type="submission" date="2015-01" db="EMBL/GenBank/DDBJ databases">
        <authorList>
            <person name="MANFREDI Pablo"/>
        </authorList>
    </citation>
    <scope>NUCLEOTIDE SEQUENCE [LARGE SCALE GENOMIC DNA]</scope>
    <source>
        <strain evidence="3">Ccyn2B</strain>
    </source>
</reference>
<dbReference type="PROSITE" id="PS51257">
    <property type="entry name" value="PROKAR_LIPOPROTEIN"/>
    <property type="match status" value="1"/>
</dbReference>
<name>A0A0B7H1U6_9FLAO</name>
<keyword evidence="1" id="KW-0732">Signal</keyword>
<dbReference type="STRING" id="28189.CCYN74_180023"/>
<dbReference type="AlphaFoldDB" id="A0A0B7H1U6"/>
<accession>A0A0B7H1U6</accession>
<proteinExistence type="predicted"/>
<feature type="signal peptide" evidence="1">
    <location>
        <begin position="1"/>
        <end position="21"/>
    </location>
</feature>
<dbReference type="EMBL" id="CDOD01000009">
    <property type="protein sequence ID" value="CEN33546.1"/>
    <property type="molecule type" value="Genomic_DNA"/>
</dbReference>
<evidence type="ECO:0000313" key="2">
    <source>
        <dbReference type="EMBL" id="CEN33546.1"/>
    </source>
</evidence>
<dbReference type="Proteomes" id="UP000038055">
    <property type="component" value="Unassembled WGS sequence"/>
</dbReference>
<organism evidence="2 3">
    <name type="scientific">Capnocytophaga cynodegmi</name>
    <dbReference type="NCBI Taxonomy" id="28189"/>
    <lineage>
        <taxon>Bacteria</taxon>
        <taxon>Pseudomonadati</taxon>
        <taxon>Bacteroidota</taxon>
        <taxon>Flavobacteriia</taxon>
        <taxon>Flavobacteriales</taxon>
        <taxon>Flavobacteriaceae</taxon>
        <taxon>Capnocytophaga</taxon>
    </lineage>
</organism>
<evidence type="ECO:0000256" key="1">
    <source>
        <dbReference type="SAM" id="SignalP"/>
    </source>
</evidence>